<dbReference type="GO" id="GO:0009432">
    <property type="term" value="P:SOS response"/>
    <property type="evidence" value="ECO:0007669"/>
    <property type="project" value="TreeGrafter"/>
</dbReference>
<keyword evidence="5 9" id="KW-0227">DNA damage</keyword>
<dbReference type="PANTHER" id="PTHR11059:SF0">
    <property type="entry name" value="DNA REPAIR PROTEIN RECN"/>
    <property type="match status" value="1"/>
</dbReference>
<gene>
    <name evidence="12" type="ORF">FB459_2574</name>
</gene>
<keyword evidence="10" id="KW-0175">Coiled coil</keyword>
<dbReference type="CDD" id="cd03241">
    <property type="entry name" value="ABC_RecN"/>
    <property type="match status" value="1"/>
</dbReference>
<dbReference type="InterPro" id="IPR004604">
    <property type="entry name" value="DNA_recomb/repair_RecN"/>
</dbReference>
<evidence type="ECO:0000256" key="3">
    <source>
        <dbReference type="ARBA" id="ARBA00021315"/>
    </source>
</evidence>
<keyword evidence="4" id="KW-0547">Nucleotide-binding</keyword>
<evidence type="ECO:0000259" key="11">
    <source>
        <dbReference type="Pfam" id="PF02463"/>
    </source>
</evidence>
<dbReference type="Proteomes" id="UP000320806">
    <property type="component" value="Unassembled WGS sequence"/>
</dbReference>
<dbReference type="Gene3D" id="3.40.50.300">
    <property type="entry name" value="P-loop containing nucleotide triphosphate hydrolases"/>
    <property type="match status" value="2"/>
</dbReference>
<dbReference type="GO" id="GO:0005524">
    <property type="term" value="F:ATP binding"/>
    <property type="evidence" value="ECO:0007669"/>
    <property type="project" value="UniProtKB-KW"/>
</dbReference>
<dbReference type="GO" id="GO:0006310">
    <property type="term" value="P:DNA recombination"/>
    <property type="evidence" value="ECO:0007669"/>
    <property type="project" value="InterPro"/>
</dbReference>
<feature type="domain" description="RecF/RecN/SMC N-terminal" evidence="11">
    <location>
        <begin position="2"/>
        <end position="517"/>
    </location>
</feature>
<comment type="function">
    <text evidence="1 9">May be involved in recombinational repair of damaged DNA.</text>
</comment>
<dbReference type="RefSeq" id="WP_141928748.1">
    <property type="nucleotide sequence ID" value="NZ_BAABCI010000006.1"/>
</dbReference>
<keyword evidence="13" id="KW-1185">Reference proteome</keyword>
<dbReference type="FunFam" id="3.40.50.300:FF:000356">
    <property type="entry name" value="DNA repair protein RecN"/>
    <property type="match status" value="1"/>
</dbReference>
<evidence type="ECO:0000256" key="8">
    <source>
        <dbReference type="ARBA" id="ARBA00033408"/>
    </source>
</evidence>
<dbReference type="InterPro" id="IPR027417">
    <property type="entry name" value="P-loop_NTPase"/>
</dbReference>
<evidence type="ECO:0000313" key="12">
    <source>
        <dbReference type="EMBL" id="TQJ15055.1"/>
    </source>
</evidence>
<comment type="caution">
    <text evidence="12">The sequence shown here is derived from an EMBL/GenBank/DDBJ whole genome shotgun (WGS) entry which is preliminary data.</text>
</comment>
<dbReference type="OrthoDB" id="9806954at2"/>
<dbReference type="AlphaFoldDB" id="A0A542EI94"/>
<dbReference type="SUPFAM" id="SSF52540">
    <property type="entry name" value="P-loop containing nucleoside triphosphate hydrolases"/>
    <property type="match status" value="2"/>
</dbReference>
<dbReference type="NCBIfam" id="TIGR00634">
    <property type="entry name" value="recN"/>
    <property type="match status" value="1"/>
</dbReference>
<evidence type="ECO:0000256" key="1">
    <source>
        <dbReference type="ARBA" id="ARBA00003618"/>
    </source>
</evidence>
<dbReference type="InterPro" id="IPR003395">
    <property type="entry name" value="RecF/RecN/SMC_N"/>
</dbReference>
<organism evidence="12 13">
    <name type="scientific">Yimella lutea</name>
    <dbReference type="NCBI Taxonomy" id="587872"/>
    <lineage>
        <taxon>Bacteria</taxon>
        <taxon>Bacillati</taxon>
        <taxon>Actinomycetota</taxon>
        <taxon>Actinomycetes</taxon>
        <taxon>Micrococcales</taxon>
        <taxon>Dermacoccaceae</taxon>
        <taxon>Yimella</taxon>
    </lineage>
</organism>
<dbReference type="GO" id="GO:0006281">
    <property type="term" value="P:DNA repair"/>
    <property type="evidence" value="ECO:0007669"/>
    <property type="project" value="UniProtKB-KW"/>
</dbReference>
<feature type="coiled-coil region" evidence="10">
    <location>
        <begin position="342"/>
        <end position="376"/>
    </location>
</feature>
<evidence type="ECO:0000256" key="5">
    <source>
        <dbReference type="ARBA" id="ARBA00022763"/>
    </source>
</evidence>
<protein>
    <recommendedName>
        <fullName evidence="3 9">DNA repair protein RecN</fullName>
    </recommendedName>
    <alternativeName>
        <fullName evidence="8 9">Recombination protein N</fullName>
    </alternativeName>
</protein>
<evidence type="ECO:0000256" key="6">
    <source>
        <dbReference type="ARBA" id="ARBA00022840"/>
    </source>
</evidence>
<reference evidence="12 13" key="1">
    <citation type="submission" date="2019-06" db="EMBL/GenBank/DDBJ databases">
        <title>Sequencing the genomes of 1000 actinobacteria strains.</title>
        <authorList>
            <person name="Klenk H.-P."/>
        </authorList>
    </citation>
    <scope>NUCLEOTIDE SEQUENCE [LARGE SCALE GENOMIC DNA]</scope>
    <source>
        <strain evidence="12 13">DSM 19828</strain>
    </source>
</reference>
<evidence type="ECO:0000313" key="13">
    <source>
        <dbReference type="Proteomes" id="UP000320806"/>
    </source>
</evidence>
<dbReference type="Pfam" id="PF02463">
    <property type="entry name" value="SMC_N"/>
    <property type="match status" value="1"/>
</dbReference>
<sequence length="567" mass="59871">MLKEIRIRDLGVIDDATLRFAPGLNVLTGETGAGKTMVVQGLGLLLGGRATAALVREGASSAVVEGVLELPAEHAAVERALEAGGEVDQGELLLARSVADGGRSRAWVGGRNAPVGVLGEIGELVVAVHGQSDQWRLQRPDQHRAVLDDFGGAPLRKAGDRYATVYLGRQQVRRELNELTTKARDRAMRLDQLTTALEEIESVDPQPGEDVALAEESSRLEHLDALMLAAGGAHEAISGSDDLDDRSALTLLGQASASLARGIEHDAVLRDLRVRLDDLSVQLTDLAADIQGYVQNLDADPARVEQVQQRRAALNTLLRKYGRSVDEVLAWSAQAAQESNDLASSDERIEDLTLRSKALENELAEAARELSSQRSKAAVKLGKEVSAELAHLAMGSAKVSVQVTAKPGEYSSSGIDDVEIQLAANKGAKPRAVSKAASGGELSRVMLAIEVVTAAGGVPTFIFDEVDAGVGGSAALDIGARLKALAQHAQVIVVTHLGQVAAYADQHLVVHKQDDGHVTVSDVAVVEGDRRRRELARMLGGVSDSPAALAHVDDLLAQVATSRASSR</sequence>
<proteinExistence type="inferred from homology"/>
<comment type="similarity">
    <text evidence="2 9">Belongs to the RecN family.</text>
</comment>
<dbReference type="PIRSF" id="PIRSF003128">
    <property type="entry name" value="RecN"/>
    <property type="match status" value="1"/>
</dbReference>
<name>A0A542EI94_9MICO</name>
<accession>A0A542EI94</accession>
<evidence type="ECO:0000256" key="10">
    <source>
        <dbReference type="SAM" id="Coils"/>
    </source>
</evidence>
<evidence type="ECO:0000256" key="7">
    <source>
        <dbReference type="ARBA" id="ARBA00023204"/>
    </source>
</evidence>
<evidence type="ECO:0000256" key="9">
    <source>
        <dbReference type="PIRNR" id="PIRNR003128"/>
    </source>
</evidence>
<evidence type="ECO:0000256" key="4">
    <source>
        <dbReference type="ARBA" id="ARBA00022741"/>
    </source>
</evidence>
<keyword evidence="6" id="KW-0067">ATP-binding</keyword>
<dbReference type="EMBL" id="VFMO01000001">
    <property type="protein sequence ID" value="TQJ15055.1"/>
    <property type="molecule type" value="Genomic_DNA"/>
</dbReference>
<dbReference type="GO" id="GO:0043590">
    <property type="term" value="C:bacterial nucleoid"/>
    <property type="evidence" value="ECO:0007669"/>
    <property type="project" value="TreeGrafter"/>
</dbReference>
<evidence type="ECO:0000256" key="2">
    <source>
        <dbReference type="ARBA" id="ARBA00009441"/>
    </source>
</evidence>
<dbReference type="FunFam" id="3.40.50.300:FF:000319">
    <property type="entry name" value="DNA repair protein RecN"/>
    <property type="match status" value="1"/>
</dbReference>
<keyword evidence="7 9" id="KW-0234">DNA repair</keyword>
<dbReference type="PANTHER" id="PTHR11059">
    <property type="entry name" value="DNA REPAIR PROTEIN RECN"/>
    <property type="match status" value="1"/>
</dbReference>